<dbReference type="InterPro" id="IPR052343">
    <property type="entry name" value="Retrotransposon-Effector_Assoc"/>
</dbReference>
<protein>
    <recommendedName>
        <fullName evidence="1">Reverse transcriptase domain-containing protein</fullName>
    </recommendedName>
</protein>
<gene>
    <name evidence="2" type="ORF">RHSIM_Rhsim05G0105200</name>
</gene>
<comment type="caution">
    <text evidence="2">The sequence shown here is derived from an EMBL/GenBank/DDBJ whole genome shotgun (WGS) entry which is preliminary data.</text>
</comment>
<name>A0A834HA20_RHOSS</name>
<sequence length="313" mass="35483">MGKRTYVLKAKVALEVVTVWRPELIPPTFMQLRLKDADETIFWGLSQGVWISEQRAVMAEFHNFLTGLYRCEGVQQDNGVLQLIPNRVIASMNHSLTRAFSTGEIKAALFHMHPNKAPGYDGMTRGSFTSIGILWAWTCAGLSGVSFIMEGCLEVMECVRTVLFFITVNGEVGESFHPSRTLRQGCPLSPYLFVLCGEGFKLFVMIMCVKSFFTASILTARHCPVVSHLLFADDSDVYYQATERYCAALYDILETYESASGQKIKKDKTHFGISMEAKKAKYLGLPVFLRHSKRDMFYYIKQNLWQIQQEGKS</sequence>
<proteinExistence type="predicted"/>
<dbReference type="PANTHER" id="PTHR46890">
    <property type="entry name" value="NON-LTR RETROLELEMENT REVERSE TRANSCRIPTASE-LIKE PROTEIN-RELATED"/>
    <property type="match status" value="1"/>
</dbReference>
<dbReference type="InterPro" id="IPR043502">
    <property type="entry name" value="DNA/RNA_pol_sf"/>
</dbReference>
<feature type="domain" description="Reverse transcriptase" evidence="1">
    <location>
        <begin position="160"/>
        <end position="286"/>
    </location>
</feature>
<dbReference type="InterPro" id="IPR000477">
    <property type="entry name" value="RT_dom"/>
</dbReference>
<evidence type="ECO:0000313" key="2">
    <source>
        <dbReference type="EMBL" id="KAF7144353.1"/>
    </source>
</evidence>
<keyword evidence="3" id="KW-1185">Reference proteome</keyword>
<accession>A0A834HA20</accession>
<dbReference type="PANTHER" id="PTHR46890:SF48">
    <property type="entry name" value="RNA-DIRECTED DNA POLYMERASE"/>
    <property type="match status" value="1"/>
</dbReference>
<dbReference type="Proteomes" id="UP000626092">
    <property type="component" value="Unassembled WGS sequence"/>
</dbReference>
<dbReference type="EMBL" id="WJXA01000005">
    <property type="protein sequence ID" value="KAF7144353.1"/>
    <property type="molecule type" value="Genomic_DNA"/>
</dbReference>
<dbReference type="AlphaFoldDB" id="A0A834HA20"/>
<dbReference type="SUPFAM" id="SSF56672">
    <property type="entry name" value="DNA/RNA polymerases"/>
    <property type="match status" value="1"/>
</dbReference>
<dbReference type="Pfam" id="PF00078">
    <property type="entry name" value="RVT_1"/>
    <property type="match status" value="1"/>
</dbReference>
<reference evidence="2" key="1">
    <citation type="submission" date="2019-11" db="EMBL/GenBank/DDBJ databases">
        <authorList>
            <person name="Liu Y."/>
            <person name="Hou J."/>
            <person name="Li T.-Q."/>
            <person name="Guan C.-H."/>
            <person name="Wu X."/>
            <person name="Wu H.-Z."/>
            <person name="Ling F."/>
            <person name="Zhang R."/>
            <person name="Shi X.-G."/>
            <person name="Ren J.-P."/>
            <person name="Chen E.-F."/>
            <person name="Sun J.-M."/>
        </authorList>
    </citation>
    <scope>NUCLEOTIDE SEQUENCE</scope>
    <source>
        <strain evidence="2">Adult_tree_wgs_1</strain>
        <tissue evidence="2">Leaves</tissue>
    </source>
</reference>
<evidence type="ECO:0000259" key="1">
    <source>
        <dbReference type="Pfam" id="PF00078"/>
    </source>
</evidence>
<evidence type="ECO:0000313" key="3">
    <source>
        <dbReference type="Proteomes" id="UP000626092"/>
    </source>
</evidence>
<organism evidence="2 3">
    <name type="scientific">Rhododendron simsii</name>
    <name type="common">Sims's rhododendron</name>
    <dbReference type="NCBI Taxonomy" id="118357"/>
    <lineage>
        <taxon>Eukaryota</taxon>
        <taxon>Viridiplantae</taxon>
        <taxon>Streptophyta</taxon>
        <taxon>Embryophyta</taxon>
        <taxon>Tracheophyta</taxon>
        <taxon>Spermatophyta</taxon>
        <taxon>Magnoliopsida</taxon>
        <taxon>eudicotyledons</taxon>
        <taxon>Gunneridae</taxon>
        <taxon>Pentapetalae</taxon>
        <taxon>asterids</taxon>
        <taxon>Ericales</taxon>
        <taxon>Ericaceae</taxon>
        <taxon>Ericoideae</taxon>
        <taxon>Rhodoreae</taxon>
        <taxon>Rhododendron</taxon>
    </lineage>
</organism>
<dbReference type="OrthoDB" id="1932527at2759"/>